<evidence type="ECO:0000256" key="2">
    <source>
        <dbReference type="ARBA" id="ARBA00022679"/>
    </source>
</evidence>
<keyword evidence="7" id="KW-1185">Reference proteome</keyword>
<sequence length="634" mass="69934">MPPPPLPSFVPLSGIPVTIGTRALHQLFFDTLCSGGDSVFSRWLASLPERIRDIIPYLGRDDTYLSDHNLMPYADVDSFIPKFFEKFFKPPPNAKSKSSNQATSNSFGTLGQFKQPNPPLTLNLVIRDVISERIEKALHGPPPELPQESDPEPESGDDWNSYQQGATTAMAPLRSVAVIVSKAKRRPTTSTPAAASSDESEVELVQPKTKKRAAPKSKTPTDGSSSGPLTRARTRQAARSNDKPPASETLQSPSKPRTSRKAATGHRSSEPLFVPDENDDMDMDISVSNAGHITTNANGTQVAGYDMEININQLSSAIERQVVGLDSSGSAFGQWKTIGLLIMKAKALPLQDLITLGSDEDLRVQVLSPPTFATLSFSGSQKQMYGGFKVAWLGTASPSVFSDTNVCIKQAFEAQPVKGKPHAVAAKLLTGLTQYHRLEMEVLSMTWGATLLTQCIEYCKAMEARGTVKSIPLPDVHFAECALAVAAVNMTPRSGGPYFMLEEVVGGRWRKFKDNRSVLTLPNVHDEDRDLADWLSFTQHCQYQFTQKMAFIADYQGNDRVLTDPQIITPPALSYTFAGGNNPDCYWEMEVWHECNRYCKHYQLIEDWDAIPKAPVLVDLEKQMKIVRPNISRE</sequence>
<dbReference type="InterPro" id="IPR011009">
    <property type="entry name" value="Kinase-like_dom_sf"/>
</dbReference>
<comment type="caution">
    <text evidence="6">The sequence shown here is derived from an EMBL/GenBank/DDBJ whole genome shotgun (WGS) entry which is preliminary data.</text>
</comment>
<feature type="compositionally biased region" description="Acidic residues" evidence="4">
    <location>
        <begin position="147"/>
        <end position="157"/>
    </location>
</feature>
<keyword evidence="3" id="KW-0418">Kinase</keyword>
<feature type="region of interest" description="Disordered" evidence="4">
    <location>
        <begin position="91"/>
        <end position="114"/>
    </location>
</feature>
<feature type="region of interest" description="Disordered" evidence="4">
    <location>
        <begin position="182"/>
        <end position="279"/>
    </location>
</feature>
<dbReference type="PROSITE" id="PS51158">
    <property type="entry name" value="ALPHA_KINASE"/>
    <property type="match status" value="1"/>
</dbReference>
<evidence type="ECO:0000256" key="3">
    <source>
        <dbReference type="ARBA" id="ARBA00022777"/>
    </source>
</evidence>
<reference evidence="6 7" key="1">
    <citation type="submission" date="2024-05" db="EMBL/GenBank/DDBJ databases">
        <title>A draft genome resource for the thread blight pathogen Marasmius tenuissimus strain MS-2.</title>
        <authorList>
            <person name="Yulfo-Soto G.E."/>
            <person name="Baruah I.K."/>
            <person name="Amoako-Attah I."/>
            <person name="Bukari Y."/>
            <person name="Meinhardt L.W."/>
            <person name="Bailey B.A."/>
            <person name="Cohen S.P."/>
        </authorList>
    </citation>
    <scope>NUCLEOTIDE SEQUENCE [LARGE SCALE GENOMIC DNA]</scope>
    <source>
        <strain evidence="6 7">MS-2</strain>
    </source>
</reference>
<evidence type="ECO:0000259" key="5">
    <source>
        <dbReference type="PROSITE" id="PS51158"/>
    </source>
</evidence>
<feature type="region of interest" description="Disordered" evidence="4">
    <location>
        <begin position="137"/>
        <end position="162"/>
    </location>
</feature>
<dbReference type="Proteomes" id="UP001437256">
    <property type="component" value="Unassembled WGS sequence"/>
</dbReference>
<evidence type="ECO:0000256" key="4">
    <source>
        <dbReference type="SAM" id="MobiDB-lite"/>
    </source>
</evidence>
<evidence type="ECO:0000313" key="6">
    <source>
        <dbReference type="EMBL" id="KAL0064221.1"/>
    </source>
</evidence>
<feature type="compositionally biased region" description="Polar residues" evidence="4">
    <location>
        <begin position="218"/>
        <end position="228"/>
    </location>
</feature>
<keyword evidence="1" id="KW-0723">Serine/threonine-protein kinase</keyword>
<feature type="compositionally biased region" description="Polar residues" evidence="4">
    <location>
        <begin position="95"/>
        <end position="114"/>
    </location>
</feature>
<dbReference type="Gene3D" id="3.20.200.10">
    <property type="entry name" value="MHCK/EF2 kinase"/>
    <property type="match status" value="1"/>
</dbReference>
<name>A0ABR2ZRB3_9AGAR</name>
<evidence type="ECO:0000256" key="1">
    <source>
        <dbReference type="ARBA" id="ARBA00022527"/>
    </source>
</evidence>
<dbReference type="SUPFAM" id="SSF56112">
    <property type="entry name" value="Protein kinase-like (PK-like)"/>
    <property type="match status" value="1"/>
</dbReference>
<feature type="domain" description="Alpha-type protein kinase" evidence="5">
    <location>
        <begin position="349"/>
        <end position="607"/>
    </location>
</feature>
<organism evidence="6 7">
    <name type="scientific">Marasmius tenuissimus</name>
    <dbReference type="NCBI Taxonomy" id="585030"/>
    <lineage>
        <taxon>Eukaryota</taxon>
        <taxon>Fungi</taxon>
        <taxon>Dikarya</taxon>
        <taxon>Basidiomycota</taxon>
        <taxon>Agaricomycotina</taxon>
        <taxon>Agaricomycetes</taxon>
        <taxon>Agaricomycetidae</taxon>
        <taxon>Agaricales</taxon>
        <taxon>Marasmiineae</taxon>
        <taxon>Marasmiaceae</taxon>
        <taxon>Marasmius</taxon>
    </lineage>
</organism>
<dbReference type="EMBL" id="JBBXMP010000065">
    <property type="protein sequence ID" value="KAL0064221.1"/>
    <property type="molecule type" value="Genomic_DNA"/>
</dbReference>
<dbReference type="InterPro" id="IPR004166">
    <property type="entry name" value="a-kinase_dom"/>
</dbReference>
<gene>
    <name evidence="6" type="ORF">AAF712_008801</name>
</gene>
<keyword evidence="2" id="KW-0808">Transferase</keyword>
<evidence type="ECO:0000313" key="7">
    <source>
        <dbReference type="Proteomes" id="UP001437256"/>
    </source>
</evidence>
<accession>A0ABR2ZRB3</accession>
<proteinExistence type="predicted"/>
<protein>
    <recommendedName>
        <fullName evidence="5">Alpha-type protein kinase domain-containing protein</fullName>
    </recommendedName>
</protein>
<dbReference type="Pfam" id="PF02816">
    <property type="entry name" value="Alpha_kinase"/>
    <property type="match status" value="1"/>
</dbReference>